<dbReference type="InterPro" id="IPR012674">
    <property type="entry name" value="Calycin"/>
</dbReference>
<protein>
    <submittedName>
        <fullName evidence="8">Infestilin</fullName>
    </submittedName>
</protein>
<feature type="chain" id="PRO_5004232208" evidence="7">
    <location>
        <begin position="19"/>
        <end position="151"/>
    </location>
</feature>
<evidence type="ECO:0000256" key="6">
    <source>
        <dbReference type="ARBA" id="ARBA00034121"/>
    </source>
</evidence>
<name>Q45KX1_TRIIF</name>
<accession>Q45KX1</accession>
<comment type="subcellular location">
    <subcellularLocation>
        <location evidence="1">Secreted</location>
    </subcellularLocation>
</comment>
<evidence type="ECO:0000256" key="1">
    <source>
        <dbReference type="ARBA" id="ARBA00004613"/>
    </source>
</evidence>
<dbReference type="GO" id="GO:0090729">
    <property type="term" value="F:toxin activity"/>
    <property type="evidence" value="ECO:0007669"/>
    <property type="project" value="UniProtKB-KW"/>
</dbReference>
<evidence type="ECO:0000256" key="2">
    <source>
        <dbReference type="ARBA" id="ARBA00022525"/>
    </source>
</evidence>
<evidence type="ECO:0000256" key="5">
    <source>
        <dbReference type="ARBA" id="ARBA00023240"/>
    </source>
</evidence>
<proteinExistence type="evidence at transcript level"/>
<dbReference type="CDD" id="cd19423">
    <property type="entry name" value="lipocalin_LTBP1-like"/>
    <property type="match status" value="1"/>
</dbReference>
<keyword evidence="5" id="KW-1199">Hemostasis impairing toxin</keyword>
<reference evidence="8" key="1">
    <citation type="submission" date="2005-07" db="EMBL/GenBank/DDBJ databases">
        <title>Infestilin, a Triatoma infestans platelet aggregation inhibitor.</title>
        <authorList>
            <person name="Feijo G.C.S."/>
            <person name="Teixeira A.R.L.C."/>
        </authorList>
    </citation>
    <scope>NUCLEOTIDE SEQUENCE</scope>
</reference>
<keyword evidence="3" id="KW-0800">Toxin</keyword>
<dbReference type="Gene3D" id="2.40.128.20">
    <property type="match status" value="1"/>
</dbReference>
<dbReference type="GO" id="GO:0030682">
    <property type="term" value="P:symbiont-mediated perturbation of host defenses"/>
    <property type="evidence" value="ECO:0007669"/>
    <property type="project" value="InterPro"/>
</dbReference>
<sequence length="151" mass="17002">MKMIISLTFLGILMLAFAEVNSETCTLMEAAKNFDENKYFSIPLAYATHSQNREPETTVCRDYRTTKTDGKIVTTFTINDKIAPKDTQVSCINTPTSKGQFSSECTLPAGTKIKVTTSILATDNANYAVFRDALRVDQVIFWYYRKIKMAP</sequence>
<feature type="signal peptide" evidence="7">
    <location>
        <begin position="1"/>
        <end position="18"/>
    </location>
</feature>
<dbReference type="SUPFAM" id="SSF50814">
    <property type="entry name" value="Lipocalins"/>
    <property type="match status" value="1"/>
</dbReference>
<keyword evidence="4 7" id="KW-0732">Signal</keyword>
<dbReference type="GO" id="GO:0005576">
    <property type="term" value="C:extracellular region"/>
    <property type="evidence" value="ECO:0007669"/>
    <property type="project" value="UniProtKB-SubCell"/>
</dbReference>
<comment type="similarity">
    <text evidence="6">Belongs to the calycin superfamily. Triabin family.</text>
</comment>
<dbReference type="Pfam" id="PF03973">
    <property type="entry name" value="Triabin"/>
    <property type="match status" value="1"/>
</dbReference>
<organism evidence="8">
    <name type="scientific">Triatoma infestans</name>
    <name type="common">Assassin bug</name>
    <dbReference type="NCBI Taxonomy" id="30076"/>
    <lineage>
        <taxon>Eukaryota</taxon>
        <taxon>Metazoa</taxon>
        <taxon>Ecdysozoa</taxon>
        <taxon>Arthropoda</taxon>
        <taxon>Hexapoda</taxon>
        <taxon>Insecta</taxon>
        <taxon>Pterygota</taxon>
        <taxon>Neoptera</taxon>
        <taxon>Paraneoptera</taxon>
        <taxon>Hemiptera</taxon>
        <taxon>Heteroptera</taxon>
        <taxon>Panheteroptera</taxon>
        <taxon>Cimicomorpha</taxon>
        <taxon>Reduviidae</taxon>
        <taxon>Triatominae</taxon>
        <taxon>Triatoma</taxon>
    </lineage>
</organism>
<evidence type="ECO:0000256" key="7">
    <source>
        <dbReference type="SAM" id="SignalP"/>
    </source>
</evidence>
<keyword evidence="2" id="KW-0964">Secreted</keyword>
<evidence type="ECO:0000313" key="8">
    <source>
        <dbReference type="EMBL" id="AAZ38958.1"/>
    </source>
</evidence>
<dbReference type="EMBL" id="DQ126072">
    <property type="protein sequence ID" value="AAZ38958.1"/>
    <property type="molecule type" value="mRNA"/>
</dbReference>
<dbReference type="InterPro" id="IPR005657">
    <property type="entry name" value="Triabi/Procalin"/>
</dbReference>
<dbReference type="AlphaFoldDB" id="Q45KX1"/>
<evidence type="ECO:0000256" key="4">
    <source>
        <dbReference type="ARBA" id="ARBA00022729"/>
    </source>
</evidence>
<evidence type="ECO:0000256" key="3">
    <source>
        <dbReference type="ARBA" id="ARBA00022656"/>
    </source>
</evidence>